<evidence type="ECO:0000259" key="17">
    <source>
        <dbReference type="PROSITE" id="PS50886"/>
    </source>
</evidence>
<feature type="domain" description="TRNA-binding" evidence="17">
    <location>
        <begin position="39"/>
        <end position="148"/>
    </location>
</feature>
<comment type="cofactor">
    <cofactor evidence="15">
        <name>Mg(2+)</name>
        <dbReference type="ChEBI" id="CHEBI:18420"/>
    </cofactor>
    <text evidence="15">Binds 2 magnesium ions per tetramer.</text>
</comment>
<keyword evidence="10 15" id="KW-0460">Magnesium</keyword>
<evidence type="ECO:0000256" key="13">
    <source>
        <dbReference type="ARBA" id="ARBA00023146"/>
    </source>
</evidence>
<dbReference type="GO" id="GO:0140096">
    <property type="term" value="F:catalytic activity, acting on a protein"/>
    <property type="evidence" value="ECO:0007669"/>
    <property type="project" value="UniProtKB-ARBA"/>
</dbReference>
<dbReference type="InterPro" id="IPR004532">
    <property type="entry name" value="Phe-tRNA-ligase_IIc_bsu_bact"/>
</dbReference>
<feature type="binding site" evidence="15">
    <location>
        <position position="460"/>
    </location>
    <ligand>
        <name>Mg(2+)</name>
        <dbReference type="ChEBI" id="CHEBI:18420"/>
        <note>shared with alpha subunit</note>
    </ligand>
</feature>
<dbReference type="GO" id="GO:0000049">
    <property type="term" value="F:tRNA binding"/>
    <property type="evidence" value="ECO:0007669"/>
    <property type="project" value="UniProtKB-UniRule"/>
</dbReference>
<feature type="binding site" evidence="15">
    <location>
        <position position="456"/>
    </location>
    <ligand>
        <name>Mg(2+)</name>
        <dbReference type="ChEBI" id="CHEBI:18420"/>
        <note>shared with alpha subunit</note>
    </ligand>
</feature>
<dbReference type="FunFam" id="3.30.56.10:FF:000002">
    <property type="entry name" value="Phenylalanine--tRNA ligase beta subunit"/>
    <property type="match status" value="1"/>
</dbReference>
<dbReference type="PANTHER" id="PTHR10947:SF0">
    <property type="entry name" value="PHENYLALANINE--TRNA LIGASE BETA SUBUNIT"/>
    <property type="match status" value="1"/>
</dbReference>
<feature type="binding site" evidence="15">
    <location>
        <position position="450"/>
    </location>
    <ligand>
        <name>Mg(2+)</name>
        <dbReference type="ChEBI" id="CHEBI:18420"/>
        <note>shared with alpha subunit</note>
    </ligand>
</feature>
<evidence type="ECO:0000313" key="20">
    <source>
        <dbReference type="EMBL" id="QNO15704.1"/>
    </source>
</evidence>
<keyword evidence="6 15" id="KW-0436">Ligase</keyword>
<dbReference type="Pfam" id="PF03147">
    <property type="entry name" value="FDX-ACB"/>
    <property type="match status" value="1"/>
</dbReference>
<gene>
    <name evidence="15" type="primary">pheT</name>
    <name evidence="20" type="ORF">HYG86_13455</name>
</gene>
<dbReference type="CDD" id="cd00769">
    <property type="entry name" value="PheRS_beta_core"/>
    <property type="match status" value="1"/>
</dbReference>
<dbReference type="InterPro" id="IPR033714">
    <property type="entry name" value="tRNA_bind_bactPheRS"/>
</dbReference>
<dbReference type="InterPro" id="IPR002547">
    <property type="entry name" value="tRNA-bd_dom"/>
</dbReference>
<keyword evidence="21" id="KW-1185">Reference proteome</keyword>
<dbReference type="GO" id="GO:0006432">
    <property type="term" value="P:phenylalanyl-tRNA aminoacylation"/>
    <property type="evidence" value="ECO:0007669"/>
    <property type="project" value="UniProtKB-UniRule"/>
</dbReference>
<dbReference type="GO" id="GO:0009328">
    <property type="term" value="C:phenylalanine-tRNA ligase complex"/>
    <property type="evidence" value="ECO:0007669"/>
    <property type="project" value="TreeGrafter"/>
</dbReference>
<keyword evidence="4 15" id="KW-0963">Cytoplasm</keyword>
<dbReference type="PROSITE" id="PS51447">
    <property type="entry name" value="FDX_ACB"/>
    <property type="match status" value="1"/>
</dbReference>
<comment type="catalytic activity">
    <reaction evidence="14 15">
        <text>tRNA(Phe) + L-phenylalanine + ATP = L-phenylalanyl-tRNA(Phe) + AMP + diphosphate + H(+)</text>
        <dbReference type="Rhea" id="RHEA:19413"/>
        <dbReference type="Rhea" id="RHEA-COMP:9668"/>
        <dbReference type="Rhea" id="RHEA-COMP:9699"/>
        <dbReference type="ChEBI" id="CHEBI:15378"/>
        <dbReference type="ChEBI" id="CHEBI:30616"/>
        <dbReference type="ChEBI" id="CHEBI:33019"/>
        <dbReference type="ChEBI" id="CHEBI:58095"/>
        <dbReference type="ChEBI" id="CHEBI:78442"/>
        <dbReference type="ChEBI" id="CHEBI:78531"/>
        <dbReference type="ChEBI" id="CHEBI:456215"/>
        <dbReference type="EC" id="6.1.1.20"/>
    </reaction>
</comment>
<keyword evidence="8 15" id="KW-0547">Nucleotide-binding</keyword>
<dbReference type="Proteomes" id="UP000516160">
    <property type="component" value="Chromosome"/>
</dbReference>
<evidence type="ECO:0000256" key="11">
    <source>
        <dbReference type="ARBA" id="ARBA00022884"/>
    </source>
</evidence>
<dbReference type="Pfam" id="PF03484">
    <property type="entry name" value="B5"/>
    <property type="match status" value="1"/>
</dbReference>
<dbReference type="KEGG" id="acae:HYG86_13455"/>
<dbReference type="SMART" id="SM00896">
    <property type="entry name" value="FDX-ACB"/>
    <property type="match status" value="1"/>
</dbReference>
<keyword evidence="9 15" id="KW-0067">ATP-binding</keyword>
<dbReference type="GO" id="GO:0004826">
    <property type="term" value="F:phenylalanine-tRNA ligase activity"/>
    <property type="evidence" value="ECO:0007669"/>
    <property type="project" value="UniProtKB-UniRule"/>
</dbReference>
<dbReference type="EC" id="6.1.1.20" evidence="15"/>
<keyword evidence="5 16" id="KW-0820">tRNA-binding</keyword>
<dbReference type="SUPFAM" id="SSF56037">
    <property type="entry name" value="PheT/TilS domain"/>
    <property type="match status" value="1"/>
</dbReference>
<dbReference type="GO" id="GO:0005524">
    <property type="term" value="F:ATP binding"/>
    <property type="evidence" value="ECO:0007669"/>
    <property type="project" value="UniProtKB-UniRule"/>
</dbReference>
<evidence type="ECO:0000256" key="14">
    <source>
        <dbReference type="ARBA" id="ARBA00049255"/>
    </source>
</evidence>
<dbReference type="SUPFAM" id="SSF46955">
    <property type="entry name" value="Putative DNA-binding domain"/>
    <property type="match status" value="1"/>
</dbReference>
<evidence type="ECO:0000256" key="2">
    <source>
        <dbReference type="ARBA" id="ARBA00008653"/>
    </source>
</evidence>
<feature type="binding site" evidence="15">
    <location>
        <position position="459"/>
    </location>
    <ligand>
        <name>Mg(2+)</name>
        <dbReference type="ChEBI" id="CHEBI:18420"/>
        <note>shared with alpha subunit</note>
    </ligand>
</feature>
<evidence type="ECO:0000256" key="4">
    <source>
        <dbReference type="ARBA" id="ARBA00022490"/>
    </source>
</evidence>
<dbReference type="FunFam" id="2.40.50.140:FF:000045">
    <property type="entry name" value="Phenylalanine--tRNA ligase beta subunit"/>
    <property type="match status" value="1"/>
</dbReference>
<keyword evidence="7 15" id="KW-0479">Metal-binding</keyword>
<dbReference type="InterPro" id="IPR005147">
    <property type="entry name" value="tRNA_synthase_B5-dom"/>
</dbReference>
<evidence type="ECO:0000256" key="15">
    <source>
        <dbReference type="HAMAP-Rule" id="MF_00283"/>
    </source>
</evidence>
<dbReference type="SMART" id="SM00873">
    <property type="entry name" value="B3_4"/>
    <property type="match status" value="1"/>
</dbReference>
<keyword evidence="11 16" id="KW-0694">RNA-binding</keyword>
<evidence type="ECO:0000256" key="6">
    <source>
        <dbReference type="ARBA" id="ARBA00022598"/>
    </source>
</evidence>
<reference evidence="20 21" key="1">
    <citation type="submission" date="2020-07" db="EMBL/GenBank/DDBJ databases">
        <title>Alkalicella. sp. LB2 genome.</title>
        <authorList>
            <person name="Postec A."/>
            <person name="Quemeneur M."/>
        </authorList>
    </citation>
    <scope>NUCLEOTIDE SEQUENCE [LARGE SCALE GENOMIC DNA]</scope>
    <source>
        <strain evidence="20 21">LB2</strain>
    </source>
</reference>
<dbReference type="SUPFAM" id="SSF54991">
    <property type="entry name" value="Anticodon-binding domain of PheRS"/>
    <property type="match status" value="1"/>
</dbReference>
<comment type="subunit">
    <text evidence="3 15">Tetramer of two alpha and two beta subunits.</text>
</comment>
<feature type="domain" description="FDX-ACB" evidence="18">
    <location>
        <begin position="700"/>
        <end position="791"/>
    </location>
</feature>
<dbReference type="Gene3D" id="3.30.56.10">
    <property type="match status" value="2"/>
</dbReference>
<dbReference type="EMBL" id="CP058559">
    <property type="protein sequence ID" value="QNO15704.1"/>
    <property type="molecule type" value="Genomic_DNA"/>
</dbReference>
<dbReference type="NCBIfam" id="TIGR00472">
    <property type="entry name" value="pheT_bact"/>
    <property type="match status" value="1"/>
</dbReference>
<evidence type="ECO:0000256" key="8">
    <source>
        <dbReference type="ARBA" id="ARBA00022741"/>
    </source>
</evidence>
<dbReference type="InterPro" id="IPR012340">
    <property type="entry name" value="NA-bd_OB-fold"/>
</dbReference>
<dbReference type="InterPro" id="IPR005121">
    <property type="entry name" value="Fdx_antiC-bd"/>
</dbReference>
<keyword evidence="12 15" id="KW-0648">Protein biosynthesis</keyword>
<dbReference type="AlphaFoldDB" id="A0A7G9WAJ2"/>
<evidence type="ECO:0000256" key="16">
    <source>
        <dbReference type="PROSITE-ProRule" id="PRU00209"/>
    </source>
</evidence>
<organism evidence="20 21">
    <name type="scientific">Alkalicella caledoniensis</name>
    <dbReference type="NCBI Taxonomy" id="2731377"/>
    <lineage>
        <taxon>Bacteria</taxon>
        <taxon>Bacillati</taxon>
        <taxon>Bacillota</taxon>
        <taxon>Clostridia</taxon>
        <taxon>Eubacteriales</taxon>
        <taxon>Proteinivoracaceae</taxon>
        <taxon>Alkalicella</taxon>
    </lineage>
</organism>
<dbReference type="Gene3D" id="2.40.50.140">
    <property type="entry name" value="Nucleic acid-binding proteins"/>
    <property type="match status" value="1"/>
</dbReference>
<dbReference type="HAMAP" id="MF_00283">
    <property type="entry name" value="Phe_tRNA_synth_beta1"/>
    <property type="match status" value="1"/>
</dbReference>
<dbReference type="PROSITE" id="PS51483">
    <property type="entry name" value="B5"/>
    <property type="match status" value="1"/>
</dbReference>
<dbReference type="PANTHER" id="PTHR10947">
    <property type="entry name" value="PHENYLALANYL-TRNA SYNTHETASE BETA CHAIN AND LEUCINE-RICH REPEAT-CONTAINING PROTEIN 47"/>
    <property type="match status" value="1"/>
</dbReference>
<dbReference type="InterPro" id="IPR020825">
    <property type="entry name" value="Phe-tRNA_synthase-like_B3/B4"/>
</dbReference>
<dbReference type="Pfam" id="PF01588">
    <property type="entry name" value="tRNA_bind"/>
    <property type="match status" value="1"/>
</dbReference>
<evidence type="ECO:0000256" key="7">
    <source>
        <dbReference type="ARBA" id="ARBA00022723"/>
    </source>
</evidence>
<dbReference type="Gene3D" id="3.30.930.10">
    <property type="entry name" value="Bira Bifunctional Protein, Domain 2"/>
    <property type="match status" value="1"/>
</dbReference>
<dbReference type="Pfam" id="PF17759">
    <property type="entry name" value="tRNA_synthFbeta"/>
    <property type="match status" value="1"/>
</dbReference>
<dbReference type="InterPro" id="IPR005146">
    <property type="entry name" value="B3/B4_tRNA-bd"/>
</dbReference>
<dbReference type="GO" id="GO:0016740">
    <property type="term" value="F:transferase activity"/>
    <property type="evidence" value="ECO:0007669"/>
    <property type="project" value="UniProtKB-ARBA"/>
</dbReference>
<proteinExistence type="inferred from homology"/>
<comment type="similarity">
    <text evidence="2 15">Belongs to the phenylalanyl-tRNA synthetase beta subunit family. Type 1 subfamily.</text>
</comment>
<dbReference type="InterPro" id="IPR036690">
    <property type="entry name" value="Fdx_antiC-bd_sf"/>
</dbReference>
<dbReference type="InterPro" id="IPR045864">
    <property type="entry name" value="aa-tRNA-synth_II/BPL/LPL"/>
</dbReference>
<evidence type="ECO:0000256" key="5">
    <source>
        <dbReference type="ARBA" id="ARBA00022555"/>
    </source>
</evidence>
<keyword evidence="13 15" id="KW-0030">Aminoacyl-tRNA synthetase</keyword>
<dbReference type="PROSITE" id="PS50886">
    <property type="entry name" value="TRBD"/>
    <property type="match status" value="1"/>
</dbReference>
<name>A0A7G9WAJ2_ALKCA</name>
<evidence type="ECO:0000256" key="1">
    <source>
        <dbReference type="ARBA" id="ARBA00004496"/>
    </source>
</evidence>
<evidence type="ECO:0000256" key="9">
    <source>
        <dbReference type="ARBA" id="ARBA00022840"/>
    </source>
</evidence>
<dbReference type="NCBIfam" id="NF045760">
    <property type="entry name" value="YtpR"/>
    <property type="match status" value="1"/>
</dbReference>
<dbReference type="SUPFAM" id="SSF50249">
    <property type="entry name" value="Nucleic acid-binding proteins"/>
    <property type="match status" value="1"/>
</dbReference>
<dbReference type="Gene3D" id="3.30.70.380">
    <property type="entry name" value="Ferrodoxin-fold anticodon-binding domain"/>
    <property type="match status" value="1"/>
</dbReference>
<dbReference type="RefSeq" id="WP_213166112.1">
    <property type="nucleotide sequence ID" value="NZ_CP058559.1"/>
</dbReference>
<dbReference type="CDD" id="cd02796">
    <property type="entry name" value="tRNA_bind_bactPheRS"/>
    <property type="match status" value="1"/>
</dbReference>
<feature type="domain" description="B5" evidence="19">
    <location>
        <begin position="397"/>
        <end position="472"/>
    </location>
</feature>
<dbReference type="Pfam" id="PF03483">
    <property type="entry name" value="B3_4"/>
    <property type="match status" value="1"/>
</dbReference>
<evidence type="ECO:0000313" key="21">
    <source>
        <dbReference type="Proteomes" id="UP000516160"/>
    </source>
</evidence>
<evidence type="ECO:0000256" key="10">
    <source>
        <dbReference type="ARBA" id="ARBA00022842"/>
    </source>
</evidence>
<dbReference type="Gene3D" id="3.50.40.10">
    <property type="entry name" value="Phenylalanyl-trna Synthetase, Chain B, domain 3"/>
    <property type="match status" value="1"/>
</dbReference>
<dbReference type="SUPFAM" id="SSF55681">
    <property type="entry name" value="Class II aaRS and biotin synthetases"/>
    <property type="match status" value="1"/>
</dbReference>
<dbReference type="InterPro" id="IPR041616">
    <property type="entry name" value="PheRS_beta_core"/>
</dbReference>
<protein>
    <recommendedName>
        <fullName evidence="15">Phenylalanine--tRNA ligase beta subunit</fullName>
        <ecNumber evidence="15">6.1.1.20</ecNumber>
    </recommendedName>
    <alternativeName>
        <fullName evidence="15">Phenylalanyl-tRNA synthetase beta subunit</fullName>
        <shortName evidence="15">PheRS</shortName>
    </alternativeName>
</protein>
<evidence type="ECO:0000256" key="3">
    <source>
        <dbReference type="ARBA" id="ARBA00011209"/>
    </source>
</evidence>
<accession>A0A7G9WAJ2</accession>
<dbReference type="GO" id="GO:0000287">
    <property type="term" value="F:magnesium ion binding"/>
    <property type="evidence" value="ECO:0007669"/>
    <property type="project" value="UniProtKB-UniRule"/>
</dbReference>
<sequence>MKISYNWLKEYIDLSLTPEQLAETLTKAGVVVEHVTKPFEAFSGIVVAEIKEIEKHPDADKLSVTKVFNGQELLQVVCGAKNIKVGQRVPLAQVGAVLPGDFKIKKSKLRGVESQGMLCSSDELGLDLELEDGIMILPEDSPIGEDIRVFLGLNDSILLLDLTPNRSDCLSILGVAKEVAALTGCELKMPQGYENEQGQGSFTVEIATSDCKNYVAQEIRGIKVGPSPLWLQIKLLKAGMRPINNVVDITNFVMLEYGQPLHGFDMDKIPSKKIVVKNSQSQQEIQTLDGQKRNLPEGTLTITDGIAPLAIAGVMGGENSEVDENTCDILIESAYFNNIAVRKSVKALNLRSEASSRFEKSVAPLYIKDAALRAAFLLEEICGGKITGTNLVGDFTHDPKEIDLDPKKVNSLLGIQVSTEDIATILKSLGCIVKGNGDKLNVVIPHHRVDITIDVDLVEEVARIYGYDNIPSTLPEGKTTAGKYCFSQQMVNDLKDLLVAQGVREVVTYPFISPDSFLKTQLEPTMAIPLANPLGKENSLMRTSMLPSALNSVAYNLNHNNDNIALFEFGKTYIGKLPLETLPQENEVLVVAQVGEHEKNHWLTGKGIKKDFYSIKGILESIMTLCKIDEWEIKRDICPQFHPGRSGAVYVCTRQVGYIGQLHPMVAKNWDIKEEVYILELNLTELMEKASQEFNYKSVVKFPAVVRDIAVIVDKDLDAGVLVKTIKGLNPMITSAEIFDVYSGKGIEEGKKSIAITFTLQKAGTLKEEEITFFTKRILTTLEDRHGAKLRQIKIVEKKELA</sequence>
<evidence type="ECO:0000256" key="12">
    <source>
        <dbReference type="ARBA" id="ARBA00022917"/>
    </source>
</evidence>
<comment type="subcellular location">
    <subcellularLocation>
        <location evidence="1 15">Cytoplasm</location>
    </subcellularLocation>
</comment>
<evidence type="ECO:0000259" key="18">
    <source>
        <dbReference type="PROSITE" id="PS51447"/>
    </source>
</evidence>
<dbReference type="InterPro" id="IPR045060">
    <property type="entry name" value="Phe-tRNA-ligase_IIc_bsu"/>
</dbReference>
<dbReference type="SMART" id="SM00874">
    <property type="entry name" value="B5"/>
    <property type="match status" value="1"/>
</dbReference>
<dbReference type="InterPro" id="IPR009061">
    <property type="entry name" value="DNA-bd_dom_put_sf"/>
</dbReference>
<evidence type="ECO:0000259" key="19">
    <source>
        <dbReference type="PROSITE" id="PS51483"/>
    </source>
</evidence>